<feature type="region of interest" description="Disordered" evidence="5">
    <location>
        <begin position="166"/>
        <end position="194"/>
    </location>
</feature>
<comment type="subcellular location">
    <subcellularLocation>
        <location evidence="1">Membrane</location>
        <topology evidence="1">Multi-pass membrane protein</topology>
    </subcellularLocation>
</comment>
<evidence type="ECO:0000313" key="9">
    <source>
        <dbReference type="Proteomes" id="UP000008022"/>
    </source>
</evidence>
<dbReference type="OMA" id="HAHTGRH"/>
<dbReference type="SUPFAM" id="SSF90123">
    <property type="entry name" value="ABC transporter transmembrane region"/>
    <property type="match status" value="1"/>
</dbReference>
<dbReference type="Proteomes" id="UP000008022">
    <property type="component" value="Unassembled WGS sequence"/>
</dbReference>
<dbReference type="PANTHER" id="PTHR24222:SF63">
    <property type="entry name" value="ATP BINDING CASSETTE SUBFAMILY B"/>
    <property type="match status" value="1"/>
</dbReference>
<feature type="transmembrane region" description="Helical" evidence="6">
    <location>
        <begin position="72"/>
        <end position="93"/>
    </location>
</feature>
<dbReference type="Gene3D" id="1.20.1560.10">
    <property type="entry name" value="ABC transporter type 1, transmembrane domain"/>
    <property type="match status" value="1"/>
</dbReference>
<evidence type="ECO:0000259" key="7">
    <source>
        <dbReference type="PROSITE" id="PS50929"/>
    </source>
</evidence>
<dbReference type="GO" id="GO:0005524">
    <property type="term" value="F:ATP binding"/>
    <property type="evidence" value="ECO:0007669"/>
    <property type="project" value="InterPro"/>
</dbReference>
<keyword evidence="2 6" id="KW-0812">Transmembrane</keyword>
<dbReference type="PROSITE" id="PS50929">
    <property type="entry name" value="ABC_TM1F"/>
    <property type="match status" value="1"/>
</dbReference>
<evidence type="ECO:0000313" key="8">
    <source>
        <dbReference type="EnsemblPlants" id="ORUFI01G49410.1"/>
    </source>
</evidence>
<dbReference type="Pfam" id="PF00664">
    <property type="entry name" value="ABC_membrane"/>
    <property type="match status" value="1"/>
</dbReference>
<dbReference type="GO" id="GO:0140359">
    <property type="term" value="F:ABC-type transporter activity"/>
    <property type="evidence" value="ECO:0007669"/>
    <property type="project" value="InterPro"/>
</dbReference>
<reference evidence="8" key="2">
    <citation type="submission" date="2015-06" db="UniProtKB">
        <authorList>
            <consortium name="EnsemblPlants"/>
        </authorList>
    </citation>
    <scope>IDENTIFICATION</scope>
</reference>
<evidence type="ECO:0000256" key="2">
    <source>
        <dbReference type="ARBA" id="ARBA00022692"/>
    </source>
</evidence>
<feature type="transmembrane region" description="Helical" evidence="6">
    <location>
        <begin position="113"/>
        <end position="133"/>
    </location>
</feature>
<dbReference type="InterPro" id="IPR036640">
    <property type="entry name" value="ABC1_TM_sf"/>
</dbReference>
<feature type="compositionally biased region" description="Low complexity" evidence="5">
    <location>
        <begin position="10"/>
        <end position="27"/>
    </location>
</feature>
<sequence>MPESWRDAEANASAAAPPSSASVAAADSSLGNGKGGGGAAARGERAASAASASAWVPFHFHKLFAFADKTDVALMALGTLGAVANGAALPFMTVLFGNLIDAVNRVSMVSLEFIYLAIASSVASFVQVTCWMIPGERQAARIRNLCLKTILRQEIAIHDNRLLRQVHQHRRGRRQDVRRHHAHTGRHGGGDGGASSVVVSAAAAAARRLPVGVRKPPLHVVVTGERASSAATSSTSSRGDSVIIVDNLFTGRKENFAHHLADPRFELIRRHEPHPLPARPRKPRPSGPRIRLCLLCLAVVGGRLLIPHHRRVRFTRFRP</sequence>
<feature type="region of interest" description="Disordered" evidence="5">
    <location>
        <begin position="1"/>
        <end position="27"/>
    </location>
</feature>
<evidence type="ECO:0000256" key="4">
    <source>
        <dbReference type="ARBA" id="ARBA00023136"/>
    </source>
</evidence>
<feature type="compositionally biased region" description="Basic residues" evidence="5">
    <location>
        <begin position="166"/>
        <end position="186"/>
    </location>
</feature>
<evidence type="ECO:0000256" key="6">
    <source>
        <dbReference type="SAM" id="Phobius"/>
    </source>
</evidence>
<accession>A0A0E0N8D0</accession>
<dbReference type="PANTHER" id="PTHR24222">
    <property type="entry name" value="ABC TRANSPORTER B FAMILY"/>
    <property type="match status" value="1"/>
</dbReference>
<dbReference type="EnsemblPlants" id="ORUFI01G49410.1">
    <property type="protein sequence ID" value="ORUFI01G49410.1"/>
    <property type="gene ID" value="ORUFI01G49410"/>
</dbReference>
<name>A0A0E0N8D0_ORYRU</name>
<organism evidence="8 9">
    <name type="scientific">Oryza rufipogon</name>
    <name type="common">Brownbeard rice</name>
    <name type="synonym">Asian wild rice</name>
    <dbReference type="NCBI Taxonomy" id="4529"/>
    <lineage>
        <taxon>Eukaryota</taxon>
        <taxon>Viridiplantae</taxon>
        <taxon>Streptophyta</taxon>
        <taxon>Embryophyta</taxon>
        <taxon>Tracheophyta</taxon>
        <taxon>Spermatophyta</taxon>
        <taxon>Magnoliopsida</taxon>
        <taxon>Liliopsida</taxon>
        <taxon>Poales</taxon>
        <taxon>Poaceae</taxon>
        <taxon>BOP clade</taxon>
        <taxon>Oryzoideae</taxon>
        <taxon>Oryzeae</taxon>
        <taxon>Oryzinae</taxon>
        <taxon>Oryza</taxon>
    </lineage>
</organism>
<dbReference type="GO" id="GO:0005886">
    <property type="term" value="C:plasma membrane"/>
    <property type="evidence" value="ECO:0007669"/>
    <property type="project" value="TreeGrafter"/>
</dbReference>
<dbReference type="STRING" id="4529.A0A0E0N8D0"/>
<keyword evidence="9" id="KW-1185">Reference proteome</keyword>
<proteinExistence type="predicted"/>
<keyword evidence="4 6" id="KW-0472">Membrane</keyword>
<dbReference type="eggNOG" id="KOG1429">
    <property type="taxonomic scope" value="Eukaryota"/>
</dbReference>
<dbReference type="HOGENOM" id="CLU_075677_0_0_1"/>
<evidence type="ECO:0000256" key="3">
    <source>
        <dbReference type="ARBA" id="ARBA00022989"/>
    </source>
</evidence>
<dbReference type="AlphaFoldDB" id="A0A0E0N8D0"/>
<evidence type="ECO:0000256" key="5">
    <source>
        <dbReference type="SAM" id="MobiDB-lite"/>
    </source>
</evidence>
<keyword evidence="3 6" id="KW-1133">Transmembrane helix</keyword>
<feature type="domain" description="ABC transmembrane type-1" evidence="7">
    <location>
        <begin position="76"/>
        <end position="161"/>
    </location>
</feature>
<dbReference type="Gramene" id="ORUFI01G49410.1">
    <property type="protein sequence ID" value="ORUFI01G49410.1"/>
    <property type="gene ID" value="ORUFI01G49410"/>
</dbReference>
<protein>
    <recommendedName>
        <fullName evidence="7">ABC transmembrane type-1 domain-containing protein</fullName>
    </recommendedName>
</protein>
<evidence type="ECO:0000256" key="1">
    <source>
        <dbReference type="ARBA" id="ARBA00004141"/>
    </source>
</evidence>
<dbReference type="eggNOG" id="KOG0055">
    <property type="taxonomic scope" value="Eukaryota"/>
</dbReference>
<dbReference type="Gene3D" id="3.40.50.720">
    <property type="entry name" value="NAD(P)-binding Rossmann-like Domain"/>
    <property type="match status" value="1"/>
</dbReference>
<dbReference type="InterPro" id="IPR011527">
    <property type="entry name" value="ABC1_TM_dom"/>
</dbReference>
<reference evidence="9" key="1">
    <citation type="submission" date="2013-06" db="EMBL/GenBank/DDBJ databases">
        <authorList>
            <person name="Zhao Q."/>
        </authorList>
    </citation>
    <scope>NUCLEOTIDE SEQUENCE</scope>
    <source>
        <strain evidence="9">cv. W1943</strain>
    </source>
</reference>
<dbReference type="InterPro" id="IPR039421">
    <property type="entry name" value="Type_1_exporter"/>
</dbReference>